<dbReference type="RefSeq" id="WP_211683408.1">
    <property type="nucleotide sequence ID" value="NZ_JAGRQH010000017.1"/>
</dbReference>
<comment type="caution">
    <text evidence="1">The sequence shown here is derived from an EMBL/GenBank/DDBJ whole genome shotgun (WGS) entry which is preliminary data.</text>
</comment>
<dbReference type="SUPFAM" id="SSF46689">
    <property type="entry name" value="Homeodomain-like"/>
    <property type="match status" value="1"/>
</dbReference>
<keyword evidence="2" id="KW-1185">Reference proteome</keyword>
<sequence>MKISRKNHSAEFKSRVALEALKETRTTAELASHYGIHPTLVRAWKREVLKNIGSVFSGKTEAVEANPKSAQEIERLHAKIGQLVVERDFLLKVSGQ</sequence>
<dbReference type="InterPro" id="IPR002514">
    <property type="entry name" value="Transposase_8"/>
</dbReference>
<evidence type="ECO:0000313" key="1">
    <source>
        <dbReference type="EMBL" id="MBR0560731.1"/>
    </source>
</evidence>
<reference evidence="1 2" key="1">
    <citation type="submission" date="2021-04" db="EMBL/GenBank/DDBJ databases">
        <title>The complete genome sequence of Neokomagataea sp. TBRC 2177.</title>
        <authorList>
            <person name="Charoenyingcharoen P."/>
            <person name="Yukphan P."/>
        </authorList>
    </citation>
    <scope>NUCLEOTIDE SEQUENCE [LARGE SCALE GENOMIC DNA]</scope>
    <source>
        <strain evidence="1 2">TBRC 2177</strain>
    </source>
</reference>
<dbReference type="InterPro" id="IPR009057">
    <property type="entry name" value="Homeodomain-like_sf"/>
</dbReference>
<name>A0ABS5EA98_9PROT</name>
<dbReference type="EMBL" id="JAGRQH010000017">
    <property type="protein sequence ID" value="MBR0560731.1"/>
    <property type="molecule type" value="Genomic_DNA"/>
</dbReference>
<evidence type="ECO:0000313" key="2">
    <source>
        <dbReference type="Proteomes" id="UP000677812"/>
    </source>
</evidence>
<proteinExistence type="predicted"/>
<gene>
    <name evidence="1" type="ORF">KB213_11800</name>
</gene>
<accession>A0ABS5EA98</accession>
<dbReference type="Proteomes" id="UP000677812">
    <property type="component" value="Unassembled WGS sequence"/>
</dbReference>
<protein>
    <submittedName>
        <fullName evidence="1">Transposase</fullName>
    </submittedName>
</protein>
<dbReference type="Pfam" id="PF01527">
    <property type="entry name" value="HTH_Tnp_1"/>
    <property type="match status" value="1"/>
</dbReference>
<organism evidence="1 2">
    <name type="scientific">Neokomagataea anthophila</name>
    <dbReference type="NCBI Taxonomy" id="2826925"/>
    <lineage>
        <taxon>Bacteria</taxon>
        <taxon>Pseudomonadati</taxon>
        <taxon>Pseudomonadota</taxon>
        <taxon>Alphaproteobacteria</taxon>
        <taxon>Acetobacterales</taxon>
        <taxon>Acetobacteraceae</taxon>
        <taxon>Neokomagataea</taxon>
    </lineage>
</organism>